<evidence type="ECO:0000313" key="3">
    <source>
        <dbReference type="EMBL" id="ETO13134.1"/>
    </source>
</evidence>
<dbReference type="InterPro" id="IPR004360">
    <property type="entry name" value="Glyas_Fos-R_dOase_dom"/>
</dbReference>
<proteinExistence type="predicted"/>
<protein>
    <recommendedName>
        <fullName evidence="2">VOC domain-containing protein</fullName>
    </recommendedName>
</protein>
<dbReference type="GO" id="GO:0046872">
    <property type="term" value="F:metal ion binding"/>
    <property type="evidence" value="ECO:0007669"/>
    <property type="project" value="UniProtKB-KW"/>
</dbReference>
<dbReference type="PROSITE" id="PS51819">
    <property type="entry name" value="VOC"/>
    <property type="match status" value="1"/>
</dbReference>
<evidence type="ECO:0000313" key="4">
    <source>
        <dbReference type="Proteomes" id="UP000023152"/>
    </source>
</evidence>
<sequence length="232" mass="26882">MKQFKYKLYPFFLLSLIKKLKRCFKNISKTNKMYKFFFVMLVHNYSTILGLSKKGTLFAFFFCNKKMKVVFRHTNLVVKDWKKASDFYSKVFGMSIVPPVRDLKGCWLDKGVGYKEATIKGCHMRLPGFDHLSDKDCPTLEIFEYNNITNSMNNKESNPPKHVYRPGFGHIAFHVDNVMLACEKVLKNGGSVLNENSNISSFSVNDKTTITFAYVRDIEGNIIELQNYKTIN</sequence>
<reference evidence="3 4" key="1">
    <citation type="journal article" date="2013" name="Curr. Biol.">
        <title>The Genome of the Foraminiferan Reticulomyxa filosa.</title>
        <authorList>
            <person name="Glockner G."/>
            <person name="Hulsmann N."/>
            <person name="Schleicher M."/>
            <person name="Noegel A.A."/>
            <person name="Eichinger L."/>
            <person name="Gallinger C."/>
            <person name="Pawlowski J."/>
            <person name="Sierra R."/>
            <person name="Euteneuer U."/>
            <person name="Pillet L."/>
            <person name="Moustafa A."/>
            <person name="Platzer M."/>
            <person name="Groth M."/>
            <person name="Szafranski K."/>
            <person name="Schliwa M."/>
        </authorList>
    </citation>
    <scope>NUCLEOTIDE SEQUENCE [LARGE SCALE GENOMIC DNA]</scope>
</reference>
<dbReference type="Gene3D" id="3.10.180.10">
    <property type="entry name" value="2,3-Dihydroxybiphenyl 1,2-Dioxygenase, domain 1"/>
    <property type="match status" value="1"/>
</dbReference>
<feature type="domain" description="VOC" evidence="2">
    <location>
        <begin position="70"/>
        <end position="228"/>
    </location>
</feature>
<dbReference type="InterPro" id="IPR018146">
    <property type="entry name" value="Glyoxalase_1_CS"/>
</dbReference>
<dbReference type="InterPro" id="IPR037523">
    <property type="entry name" value="VOC_core"/>
</dbReference>
<keyword evidence="1" id="KW-0479">Metal-binding</keyword>
<dbReference type="Proteomes" id="UP000023152">
    <property type="component" value="Unassembled WGS sequence"/>
</dbReference>
<organism evidence="3 4">
    <name type="scientific">Reticulomyxa filosa</name>
    <dbReference type="NCBI Taxonomy" id="46433"/>
    <lineage>
        <taxon>Eukaryota</taxon>
        <taxon>Sar</taxon>
        <taxon>Rhizaria</taxon>
        <taxon>Retaria</taxon>
        <taxon>Foraminifera</taxon>
        <taxon>Monothalamids</taxon>
        <taxon>Reticulomyxidae</taxon>
        <taxon>Reticulomyxa</taxon>
    </lineage>
</organism>
<accession>X6MGW1</accession>
<keyword evidence="4" id="KW-1185">Reference proteome</keyword>
<dbReference type="InterPro" id="IPR029068">
    <property type="entry name" value="Glyas_Bleomycin-R_OHBP_Dase"/>
</dbReference>
<gene>
    <name evidence="3" type="ORF">RFI_24244</name>
</gene>
<dbReference type="AlphaFoldDB" id="X6MGW1"/>
<name>X6MGW1_RETFI</name>
<dbReference type="PROSITE" id="PS00934">
    <property type="entry name" value="GLYOXALASE_I_1"/>
    <property type="match status" value="1"/>
</dbReference>
<dbReference type="GO" id="GO:0004462">
    <property type="term" value="F:lactoylglutathione lyase activity"/>
    <property type="evidence" value="ECO:0007669"/>
    <property type="project" value="InterPro"/>
</dbReference>
<dbReference type="Pfam" id="PF00903">
    <property type="entry name" value="Glyoxalase"/>
    <property type="match status" value="1"/>
</dbReference>
<evidence type="ECO:0000259" key="2">
    <source>
        <dbReference type="PROSITE" id="PS51819"/>
    </source>
</evidence>
<dbReference type="EMBL" id="ASPP01020802">
    <property type="protein sequence ID" value="ETO13134.1"/>
    <property type="molecule type" value="Genomic_DNA"/>
</dbReference>
<comment type="caution">
    <text evidence="3">The sequence shown here is derived from an EMBL/GenBank/DDBJ whole genome shotgun (WGS) entry which is preliminary data.</text>
</comment>
<evidence type="ECO:0000256" key="1">
    <source>
        <dbReference type="ARBA" id="ARBA00022723"/>
    </source>
</evidence>
<dbReference type="SUPFAM" id="SSF54593">
    <property type="entry name" value="Glyoxalase/Bleomycin resistance protein/Dihydroxybiphenyl dioxygenase"/>
    <property type="match status" value="1"/>
</dbReference>